<sequence length="106" mass="12028">MAYDETLAKRVRAALAPVKAVEEKKMFGGLAFMVRGKMCINISDDRLMCRFDPALEKQIAAKTGYQPMIMRGRVLKGYCLVDAGGYQKQKGFDFWIKLVLDFNARL</sequence>
<gene>
    <name evidence="2" type="ORF">NIASO_09795</name>
</gene>
<dbReference type="OrthoDB" id="214902at2"/>
<dbReference type="InterPro" id="IPR007076">
    <property type="entry name" value="TfoX_N"/>
</dbReference>
<dbReference type="Pfam" id="PF04993">
    <property type="entry name" value="TfoX_N"/>
    <property type="match status" value="1"/>
</dbReference>
<keyword evidence="2" id="KW-0808">Transferase</keyword>
<protein>
    <submittedName>
        <fullName evidence="2">RNA methyltransferase</fullName>
    </submittedName>
</protein>
<dbReference type="Proteomes" id="UP000003586">
    <property type="component" value="Chromosome"/>
</dbReference>
<evidence type="ECO:0000259" key="1">
    <source>
        <dbReference type="Pfam" id="PF04993"/>
    </source>
</evidence>
<evidence type="ECO:0000313" key="3">
    <source>
        <dbReference type="Proteomes" id="UP000003586"/>
    </source>
</evidence>
<dbReference type="GO" id="GO:0032259">
    <property type="term" value="P:methylation"/>
    <property type="evidence" value="ECO:0007669"/>
    <property type="project" value="UniProtKB-KW"/>
</dbReference>
<evidence type="ECO:0000313" key="2">
    <source>
        <dbReference type="EMBL" id="AHF15365.1"/>
    </source>
</evidence>
<dbReference type="Gene3D" id="3.30.1460.30">
    <property type="entry name" value="YgaC/TfoX-N like chaperone"/>
    <property type="match status" value="1"/>
</dbReference>
<name>W0EX15_9BACT</name>
<proteinExistence type="predicted"/>
<reference evidence="2 3" key="1">
    <citation type="submission" date="2013-12" db="EMBL/GenBank/DDBJ databases">
        <authorList>
            <consortium name="DOE Joint Genome Institute"/>
            <person name="Eisen J."/>
            <person name="Huntemann M."/>
            <person name="Han J."/>
            <person name="Chen A."/>
            <person name="Kyrpides N."/>
            <person name="Mavromatis K."/>
            <person name="Markowitz V."/>
            <person name="Palaniappan K."/>
            <person name="Ivanova N."/>
            <person name="Schaumberg A."/>
            <person name="Pati A."/>
            <person name="Liolios K."/>
            <person name="Nordberg H.P."/>
            <person name="Cantor M.N."/>
            <person name="Hua S.X."/>
            <person name="Woyke T."/>
        </authorList>
    </citation>
    <scope>NUCLEOTIDE SEQUENCE [LARGE SCALE GENOMIC DNA]</scope>
    <source>
        <strain evidence="3">DSM 19437</strain>
    </source>
</reference>
<feature type="domain" description="TfoX N-terminal" evidence="1">
    <location>
        <begin position="14"/>
        <end position="101"/>
    </location>
</feature>
<dbReference type="STRING" id="929713.NIASO_09795"/>
<keyword evidence="2" id="KW-0489">Methyltransferase</keyword>
<dbReference type="SUPFAM" id="SSF159894">
    <property type="entry name" value="YgaC/TfoX-N like"/>
    <property type="match status" value="1"/>
</dbReference>
<dbReference type="EMBL" id="CP007035">
    <property type="protein sequence ID" value="AHF15365.1"/>
    <property type="molecule type" value="Genomic_DNA"/>
</dbReference>
<dbReference type="AlphaFoldDB" id="W0EX15"/>
<organism evidence="2 3">
    <name type="scientific">Niabella soli DSM 19437</name>
    <dbReference type="NCBI Taxonomy" id="929713"/>
    <lineage>
        <taxon>Bacteria</taxon>
        <taxon>Pseudomonadati</taxon>
        <taxon>Bacteroidota</taxon>
        <taxon>Chitinophagia</taxon>
        <taxon>Chitinophagales</taxon>
        <taxon>Chitinophagaceae</taxon>
        <taxon>Niabella</taxon>
    </lineage>
</organism>
<accession>W0EX15</accession>
<keyword evidence="3" id="KW-1185">Reference proteome</keyword>
<dbReference type="GO" id="GO:0008168">
    <property type="term" value="F:methyltransferase activity"/>
    <property type="evidence" value="ECO:0007669"/>
    <property type="project" value="UniProtKB-KW"/>
</dbReference>
<dbReference type="RefSeq" id="WP_008584197.1">
    <property type="nucleotide sequence ID" value="NZ_CP007035.1"/>
</dbReference>
<dbReference type="KEGG" id="nso:NIASO_09795"/>
<dbReference type="HOGENOM" id="CLU_136016_1_0_10"/>
<dbReference type="eggNOG" id="COG3070">
    <property type="taxonomic scope" value="Bacteria"/>
</dbReference>